<evidence type="ECO:0000313" key="1">
    <source>
        <dbReference type="EMBL" id="JAH19781.1"/>
    </source>
</evidence>
<accession>A0A0E9QS68</accession>
<reference evidence="1" key="1">
    <citation type="submission" date="2014-11" db="EMBL/GenBank/DDBJ databases">
        <authorList>
            <person name="Amaro Gonzalez C."/>
        </authorList>
    </citation>
    <scope>NUCLEOTIDE SEQUENCE</scope>
</reference>
<protein>
    <submittedName>
        <fullName evidence="1">Uncharacterized protein</fullName>
    </submittedName>
</protein>
<name>A0A0E9QS68_ANGAN</name>
<proteinExistence type="predicted"/>
<dbReference type="EMBL" id="GBXM01088796">
    <property type="protein sequence ID" value="JAH19781.1"/>
    <property type="molecule type" value="Transcribed_RNA"/>
</dbReference>
<organism evidence="1">
    <name type="scientific">Anguilla anguilla</name>
    <name type="common">European freshwater eel</name>
    <name type="synonym">Muraena anguilla</name>
    <dbReference type="NCBI Taxonomy" id="7936"/>
    <lineage>
        <taxon>Eukaryota</taxon>
        <taxon>Metazoa</taxon>
        <taxon>Chordata</taxon>
        <taxon>Craniata</taxon>
        <taxon>Vertebrata</taxon>
        <taxon>Euteleostomi</taxon>
        <taxon>Actinopterygii</taxon>
        <taxon>Neopterygii</taxon>
        <taxon>Teleostei</taxon>
        <taxon>Anguilliformes</taxon>
        <taxon>Anguillidae</taxon>
        <taxon>Anguilla</taxon>
    </lineage>
</organism>
<reference evidence="1" key="2">
    <citation type="journal article" date="2015" name="Fish Shellfish Immunol.">
        <title>Early steps in the European eel (Anguilla anguilla)-Vibrio vulnificus interaction in the gills: Role of the RtxA13 toxin.</title>
        <authorList>
            <person name="Callol A."/>
            <person name="Pajuelo D."/>
            <person name="Ebbesson L."/>
            <person name="Teles M."/>
            <person name="MacKenzie S."/>
            <person name="Amaro C."/>
        </authorList>
    </citation>
    <scope>NUCLEOTIDE SEQUENCE</scope>
</reference>
<sequence>MIHIFCTFLYV</sequence>